<dbReference type="OrthoDB" id="9799090at2"/>
<dbReference type="GO" id="GO:0005886">
    <property type="term" value="C:plasma membrane"/>
    <property type="evidence" value="ECO:0007669"/>
    <property type="project" value="UniProtKB-SubCell"/>
</dbReference>
<name>A0A4Q9KEJ6_9ACTN</name>
<dbReference type="InterPro" id="IPR003148">
    <property type="entry name" value="RCK_N"/>
</dbReference>
<dbReference type="Proteomes" id="UP000292373">
    <property type="component" value="Unassembled WGS sequence"/>
</dbReference>
<evidence type="ECO:0000256" key="2">
    <source>
        <dbReference type="SAM" id="MobiDB-lite"/>
    </source>
</evidence>
<feature type="transmembrane region" description="Helical" evidence="3">
    <location>
        <begin position="33"/>
        <end position="50"/>
    </location>
</feature>
<dbReference type="InterPro" id="IPR050721">
    <property type="entry name" value="Trk_Ktr_HKT_K-transport"/>
</dbReference>
<feature type="domain" description="RCK N-terminal" evidence="4">
    <location>
        <begin position="136"/>
        <end position="255"/>
    </location>
</feature>
<dbReference type="RefSeq" id="WP_131167808.1">
    <property type="nucleotide sequence ID" value="NZ_SDMQ01000005.1"/>
</dbReference>
<feature type="transmembrane region" description="Helical" evidence="3">
    <location>
        <begin position="139"/>
        <end position="156"/>
    </location>
</feature>
<dbReference type="InterPro" id="IPR013099">
    <property type="entry name" value="K_chnl_dom"/>
</dbReference>
<dbReference type="EMBL" id="SDMQ01000005">
    <property type="protein sequence ID" value="TBT85467.1"/>
    <property type="molecule type" value="Genomic_DNA"/>
</dbReference>
<evidence type="ECO:0000313" key="6">
    <source>
        <dbReference type="Proteomes" id="UP000292373"/>
    </source>
</evidence>
<dbReference type="Pfam" id="PF02254">
    <property type="entry name" value="TrkA_N"/>
    <property type="match status" value="1"/>
</dbReference>
<dbReference type="AlphaFoldDB" id="A0A4Q9KEJ6"/>
<feature type="compositionally biased region" description="Basic and acidic residues" evidence="2">
    <location>
        <begin position="351"/>
        <end position="361"/>
    </location>
</feature>
<protein>
    <submittedName>
        <fullName evidence="5">Potassium transporter Kef</fullName>
    </submittedName>
</protein>
<sequence length="361" mass="38974">MAERSSQSLWGYQALVSLPTVAADPFRELVRRALLALGIIALNTLIVWLDHASYRDNVNNDGVSLIDALYYATVTVTTTGYGDITPVSDHARLLNAMLVTPLRIAFLILLVGTTLEVLANEGRRAIVDTRWRKKMRNHTVVLGYGTMGRSALATLLRNGAEPDRIVVVDSSQAAVDEANRNGMAAFLGDATSRELLRRAEVPKAKHIVITVNRDDTAILATLTARQLNPHAHIVAAVRAEENVSLLRQSGADGVVTSSDAVGRLVGLSAVSPDLGATMEDLLSYGEGLDIAQRLVAPDEVGHSTQEISGERVLGVVRGGLLRRFFDPSVATLKTGDELVVVRPSRKPRPRPGTETEPGTRR</sequence>
<dbReference type="PANTHER" id="PTHR43833">
    <property type="entry name" value="POTASSIUM CHANNEL PROTEIN 2-RELATED-RELATED"/>
    <property type="match status" value="1"/>
</dbReference>
<feature type="transmembrane region" description="Helical" evidence="3">
    <location>
        <begin position="62"/>
        <end position="81"/>
    </location>
</feature>
<dbReference type="SUPFAM" id="SSF51735">
    <property type="entry name" value="NAD(P)-binding Rossmann-fold domains"/>
    <property type="match status" value="1"/>
</dbReference>
<dbReference type="PANTHER" id="PTHR43833:SF9">
    <property type="entry name" value="POTASSIUM CHANNEL PROTEIN YUGO-RELATED"/>
    <property type="match status" value="1"/>
</dbReference>
<proteinExistence type="predicted"/>
<comment type="subcellular location">
    <subcellularLocation>
        <location evidence="1">Cell membrane</location>
        <topology evidence="1">Multi-pass membrane protein</topology>
    </subcellularLocation>
</comment>
<accession>A0A4Q9KEJ6</accession>
<feature type="transmembrane region" description="Helical" evidence="3">
    <location>
        <begin position="93"/>
        <end position="118"/>
    </location>
</feature>
<comment type="caution">
    <text evidence="5">The sequence shown here is derived from an EMBL/GenBank/DDBJ whole genome shotgun (WGS) entry which is preliminary data.</text>
</comment>
<dbReference type="Gene3D" id="1.10.287.70">
    <property type="match status" value="1"/>
</dbReference>
<reference evidence="5 6" key="1">
    <citation type="submission" date="2019-01" db="EMBL/GenBank/DDBJ databases">
        <title>Lactibacter flavus gen. nov., sp. nov., a novel bacterium of the family Propionibacteriaceae isolated from raw milk and dairy products.</title>
        <authorList>
            <person name="Huptas C."/>
            <person name="Wenning M."/>
            <person name="Breitenwieser F."/>
            <person name="Doll E."/>
            <person name="Von Neubeck M."/>
            <person name="Busse H.-J."/>
            <person name="Scherer S."/>
        </authorList>
    </citation>
    <scope>NUCLEOTIDE SEQUENCE [LARGE SCALE GENOMIC DNA]</scope>
    <source>
        <strain evidence="5 6">KCTC 33808</strain>
    </source>
</reference>
<dbReference type="GO" id="GO:0006813">
    <property type="term" value="P:potassium ion transport"/>
    <property type="evidence" value="ECO:0007669"/>
    <property type="project" value="InterPro"/>
</dbReference>
<evidence type="ECO:0000256" key="1">
    <source>
        <dbReference type="ARBA" id="ARBA00004651"/>
    </source>
</evidence>
<dbReference type="PROSITE" id="PS51201">
    <property type="entry name" value="RCK_N"/>
    <property type="match status" value="1"/>
</dbReference>
<dbReference type="Gene3D" id="3.40.50.720">
    <property type="entry name" value="NAD(P)-binding Rossmann-like Domain"/>
    <property type="match status" value="1"/>
</dbReference>
<evidence type="ECO:0000259" key="4">
    <source>
        <dbReference type="PROSITE" id="PS51201"/>
    </source>
</evidence>
<evidence type="ECO:0000256" key="3">
    <source>
        <dbReference type="SAM" id="Phobius"/>
    </source>
</evidence>
<keyword evidence="3" id="KW-0812">Transmembrane</keyword>
<organism evidence="5 6">
    <name type="scientific">Propioniciclava sinopodophylli</name>
    <dbReference type="NCBI Taxonomy" id="1837344"/>
    <lineage>
        <taxon>Bacteria</taxon>
        <taxon>Bacillati</taxon>
        <taxon>Actinomycetota</taxon>
        <taxon>Actinomycetes</taxon>
        <taxon>Propionibacteriales</taxon>
        <taxon>Propionibacteriaceae</taxon>
        <taxon>Propioniciclava</taxon>
    </lineage>
</organism>
<keyword evidence="6" id="KW-1185">Reference proteome</keyword>
<dbReference type="Pfam" id="PF07885">
    <property type="entry name" value="Ion_trans_2"/>
    <property type="match status" value="1"/>
</dbReference>
<keyword evidence="3" id="KW-1133">Transmembrane helix</keyword>
<dbReference type="SUPFAM" id="SSF81324">
    <property type="entry name" value="Voltage-gated potassium channels"/>
    <property type="match status" value="1"/>
</dbReference>
<gene>
    <name evidence="5" type="ORF">ET989_06915</name>
</gene>
<feature type="region of interest" description="Disordered" evidence="2">
    <location>
        <begin position="342"/>
        <end position="361"/>
    </location>
</feature>
<evidence type="ECO:0000313" key="5">
    <source>
        <dbReference type="EMBL" id="TBT85467.1"/>
    </source>
</evidence>
<dbReference type="InterPro" id="IPR036291">
    <property type="entry name" value="NAD(P)-bd_dom_sf"/>
</dbReference>
<keyword evidence="3" id="KW-0472">Membrane</keyword>